<dbReference type="OrthoDB" id="4800822at2"/>
<accession>A0A4Q9KE22</accession>
<protein>
    <submittedName>
        <fullName evidence="3">Uncharacterized protein</fullName>
    </submittedName>
</protein>
<feature type="transmembrane region" description="Helical" evidence="1">
    <location>
        <begin position="287"/>
        <end position="310"/>
    </location>
</feature>
<dbReference type="EMBL" id="SDMQ01000009">
    <property type="protein sequence ID" value="TBT83957.1"/>
    <property type="molecule type" value="Genomic_DNA"/>
</dbReference>
<gene>
    <name evidence="3" type="ORF">ET989_09800</name>
</gene>
<keyword evidence="1" id="KW-0812">Transmembrane</keyword>
<proteinExistence type="predicted"/>
<feature type="transmembrane region" description="Helical" evidence="1">
    <location>
        <begin position="209"/>
        <end position="230"/>
    </location>
</feature>
<feature type="signal peptide" evidence="2">
    <location>
        <begin position="1"/>
        <end position="24"/>
    </location>
</feature>
<keyword evidence="1" id="KW-0472">Membrane</keyword>
<comment type="caution">
    <text evidence="3">The sequence shown here is derived from an EMBL/GenBank/DDBJ whole genome shotgun (WGS) entry which is preliminary data.</text>
</comment>
<keyword evidence="4" id="KW-1185">Reference proteome</keyword>
<keyword evidence="1" id="KW-1133">Transmembrane helix</keyword>
<evidence type="ECO:0000313" key="4">
    <source>
        <dbReference type="Proteomes" id="UP000292373"/>
    </source>
</evidence>
<feature type="transmembrane region" description="Helical" evidence="1">
    <location>
        <begin position="250"/>
        <end position="275"/>
    </location>
</feature>
<organism evidence="3 4">
    <name type="scientific">Propioniciclava sinopodophylli</name>
    <dbReference type="NCBI Taxonomy" id="1837344"/>
    <lineage>
        <taxon>Bacteria</taxon>
        <taxon>Bacillati</taxon>
        <taxon>Actinomycetota</taxon>
        <taxon>Actinomycetes</taxon>
        <taxon>Propionibacteriales</taxon>
        <taxon>Propionibacteriaceae</taxon>
        <taxon>Propioniciclava</taxon>
    </lineage>
</organism>
<name>A0A4Q9KE22_9ACTN</name>
<evidence type="ECO:0000256" key="2">
    <source>
        <dbReference type="SAM" id="SignalP"/>
    </source>
</evidence>
<evidence type="ECO:0000256" key="1">
    <source>
        <dbReference type="SAM" id="Phobius"/>
    </source>
</evidence>
<evidence type="ECO:0000313" key="3">
    <source>
        <dbReference type="EMBL" id="TBT83957.1"/>
    </source>
</evidence>
<dbReference type="Proteomes" id="UP000292373">
    <property type="component" value="Unassembled WGS sequence"/>
</dbReference>
<dbReference type="RefSeq" id="WP_131168409.1">
    <property type="nucleotide sequence ID" value="NZ_CANLBI010000011.1"/>
</dbReference>
<sequence>MRAALALLLVFVFCGVPLSQVADAVPARVQRDIAAARALGAAFEWPSDERAADPTFAVEVLAEAAQAVGASVLRTSVSTGTDGRSRITHYVLSTGGTSLYRTLPLVEGRWPTDAESRHLGVVVSTEDTTSARIGRLQVLADGYALTVAPMAQAYESLPVAGTYVLEGADRATLDGFLARVGERLASRGAPPAVPTERASSGAADGSGSLLRFLPVPLLLIAVVVSAAVLLRAGKRIGVLRLLGFSGARVWFRVVGAVQAVATLVGVVAAAALIGLTPGVDAEFVRAVVQALLVTVAVSLTTSLAVGAVVIDRVRITDLVKGGLS</sequence>
<dbReference type="AlphaFoldDB" id="A0A4Q9KE22"/>
<keyword evidence="2" id="KW-0732">Signal</keyword>
<feature type="chain" id="PRO_5020578132" evidence="2">
    <location>
        <begin position="25"/>
        <end position="324"/>
    </location>
</feature>
<reference evidence="3 4" key="1">
    <citation type="submission" date="2019-01" db="EMBL/GenBank/DDBJ databases">
        <title>Lactibacter flavus gen. nov., sp. nov., a novel bacterium of the family Propionibacteriaceae isolated from raw milk and dairy products.</title>
        <authorList>
            <person name="Huptas C."/>
            <person name="Wenning M."/>
            <person name="Breitenwieser F."/>
            <person name="Doll E."/>
            <person name="Von Neubeck M."/>
            <person name="Busse H.-J."/>
            <person name="Scherer S."/>
        </authorList>
    </citation>
    <scope>NUCLEOTIDE SEQUENCE [LARGE SCALE GENOMIC DNA]</scope>
    <source>
        <strain evidence="3 4">KCTC 33808</strain>
    </source>
</reference>